<dbReference type="Gene3D" id="3.40.50.300">
    <property type="entry name" value="P-loop containing nucleotide triphosphate hydrolases"/>
    <property type="match status" value="1"/>
</dbReference>
<dbReference type="InterPro" id="IPR008995">
    <property type="entry name" value="Mo/tungstate-bd_C_term_dom"/>
</dbReference>
<dbReference type="InterPro" id="IPR027417">
    <property type="entry name" value="P-loop_NTPase"/>
</dbReference>
<keyword evidence="1 7" id="KW-0813">Transport</keyword>
<dbReference type="Proteomes" id="UP001589755">
    <property type="component" value="Unassembled WGS sequence"/>
</dbReference>
<evidence type="ECO:0000256" key="4">
    <source>
        <dbReference type="ARBA" id="ARBA00022840"/>
    </source>
</evidence>
<feature type="domain" description="ABC transporter" evidence="8">
    <location>
        <begin position="25"/>
        <end position="260"/>
    </location>
</feature>
<dbReference type="InterPro" id="IPR013611">
    <property type="entry name" value="Transp-assoc_OB_typ2"/>
</dbReference>
<dbReference type="InterPro" id="IPR003439">
    <property type="entry name" value="ABC_transporter-like_ATP-bd"/>
</dbReference>
<evidence type="ECO:0000256" key="3">
    <source>
        <dbReference type="ARBA" id="ARBA00022741"/>
    </source>
</evidence>
<dbReference type="SMART" id="SM00382">
    <property type="entry name" value="AAA"/>
    <property type="match status" value="1"/>
</dbReference>
<dbReference type="EC" id="7.6.2.11" evidence="7"/>
<name>A0ABV6D2J9_9HYPH</name>
<dbReference type="PANTHER" id="PTHR42781:SF4">
    <property type="entry name" value="SPERMIDINE_PUTRESCINE IMPORT ATP-BINDING PROTEIN POTA"/>
    <property type="match status" value="1"/>
</dbReference>
<accession>A0ABV6D2J9</accession>
<keyword evidence="3 7" id="KW-0547">Nucleotide-binding</keyword>
<evidence type="ECO:0000256" key="6">
    <source>
        <dbReference type="ARBA" id="ARBA00023136"/>
    </source>
</evidence>
<evidence type="ECO:0000256" key="1">
    <source>
        <dbReference type="ARBA" id="ARBA00022448"/>
    </source>
</evidence>
<keyword evidence="2 7" id="KW-1003">Cell membrane</keyword>
<keyword evidence="5 7" id="KW-1278">Translocase</keyword>
<evidence type="ECO:0000256" key="7">
    <source>
        <dbReference type="RuleBase" id="RU364083"/>
    </source>
</evidence>
<comment type="function">
    <text evidence="7">Part of the ABC transporter complex PotABCD involved in spermidine/putrescine import. Responsible for energy coupling to the transport system.</text>
</comment>
<evidence type="ECO:0000313" key="9">
    <source>
        <dbReference type="EMBL" id="MFC0206880.1"/>
    </source>
</evidence>
<organism evidence="9 10">
    <name type="scientific">Chelativorans intermedius</name>
    <dbReference type="NCBI Taxonomy" id="515947"/>
    <lineage>
        <taxon>Bacteria</taxon>
        <taxon>Pseudomonadati</taxon>
        <taxon>Pseudomonadota</taxon>
        <taxon>Alphaproteobacteria</taxon>
        <taxon>Hyphomicrobiales</taxon>
        <taxon>Phyllobacteriaceae</taxon>
        <taxon>Chelativorans</taxon>
    </lineage>
</organism>
<sequence>MEATSAMVASRKTQETEADPDHPVLEIRHAKKRFATPEGQEVVALDDVSITVARNEFLTLLGPSGCGKTTLLRVVSGFEDLDGGEILIDRQDIARQPAYRRPVNTVFQTYALFPHLSVARNVAYSLEVARVDPAEIRRRVGEMLELVGLAGFGDRRINQLSGGQQQRVALARALVARPKILLLDEPLSALDKGLRDKMQQELKALQHELGISFVFVTHDQEEALTMSDRVAVLGHGKLQQIGRPQELYRAPRNVFVARFVGESNLFPATVTQSDPAGIALRLSDGQEVRLPASTGNVLMVGAKVRLMARPEDARPATGKNNAGGLRFQGRIKQVFFVGAHYKILVHTQAHGTLKASLPAGEDLGSTPAPGQAVELHFPPATLHVLLDEEAGR</sequence>
<keyword evidence="6 7" id="KW-0472">Membrane</keyword>
<evidence type="ECO:0000256" key="5">
    <source>
        <dbReference type="ARBA" id="ARBA00022967"/>
    </source>
</evidence>
<dbReference type="SUPFAM" id="SSF52540">
    <property type="entry name" value="P-loop containing nucleoside triphosphate hydrolases"/>
    <property type="match status" value="1"/>
</dbReference>
<dbReference type="PROSITE" id="PS50893">
    <property type="entry name" value="ABC_TRANSPORTER_2"/>
    <property type="match status" value="1"/>
</dbReference>
<dbReference type="InterPro" id="IPR005893">
    <property type="entry name" value="PotA-like"/>
</dbReference>
<dbReference type="EMBL" id="JBHLXD010000001">
    <property type="protein sequence ID" value="MFC0206880.1"/>
    <property type="molecule type" value="Genomic_DNA"/>
</dbReference>
<evidence type="ECO:0000259" key="8">
    <source>
        <dbReference type="PROSITE" id="PS50893"/>
    </source>
</evidence>
<comment type="catalytic activity">
    <reaction evidence="7">
        <text>ATP + H2O + polyamine-[polyamine-binding protein]Side 1 = ADP + phosphate + polyamineSide 2 + [polyamine-binding protein]Side 1.</text>
        <dbReference type="EC" id="7.6.2.11"/>
    </reaction>
</comment>
<dbReference type="InterPro" id="IPR003593">
    <property type="entry name" value="AAA+_ATPase"/>
</dbReference>
<evidence type="ECO:0000256" key="2">
    <source>
        <dbReference type="ARBA" id="ARBA00022475"/>
    </source>
</evidence>
<keyword evidence="10" id="KW-1185">Reference proteome</keyword>
<dbReference type="Pfam" id="PF00005">
    <property type="entry name" value="ABC_tran"/>
    <property type="match status" value="1"/>
</dbReference>
<evidence type="ECO:0000313" key="10">
    <source>
        <dbReference type="Proteomes" id="UP001589755"/>
    </source>
</evidence>
<dbReference type="PANTHER" id="PTHR42781">
    <property type="entry name" value="SPERMIDINE/PUTRESCINE IMPORT ATP-BINDING PROTEIN POTA"/>
    <property type="match status" value="1"/>
</dbReference>
<protein>
    <recommendedName>
        <fullName evidence="7">Spermidine/putrescine import ATP-binding protein PotA</fullName>
        <ecNumber evidence="7">7.6.2.11</ecNumber>
    </recommendedName>
</protein>
<dbReference type="InterPro" id="IPR050093">
    <property type="entry name" value="ABC_SmlMolc_Importer"/>
</dbReference>
<comment type="caution">
    <text evidence="9">The sequence shown here is derived from an EMBL/GenBank/DDBJ whole genome shotgun (WGS) entry which is preliminary data.</text>
</comment>
<comment type="subunit">
    <text evidence="7">The complex is composed of two ATP-binding proteins (PotA), two transmembrane proteins (PotB and PotC) and a solute-binding protein (PotD).</text>
</comment>
<dbReference type="RefSeq" id="WP_378074529.1">
    <property type="nucleotide sequence ID" value="NZ_JAODNW010000002.1"/>
</dbReference>
<keyword evidence="4 7" id="KW-0067">ATP-binding</keyword>
<dbReference type="SUPFAM" id="SSF50331">
    <property type="entry name" value="MOP-like"/>
    <property type="match status" value="1"/>
</dbReference>
<dbReference type="PROSITE" id="PS00211">
    <property type="entry name" value="ABC_TRANSPORTER_1"/>
    <property type="match status" value="1"/>
</dbReference>
<dbReference type="Pfam" id="PF08402">
    <property type="entry name" value="TOBE_2"/>
    <property type="match status" value="1"/>
</dbReference>
<dbReference type="Gene3D" id="2.40.50.100">
    <property type="match status" value="1"/>
</dbReference>
<dbReference type="GO" id="GO:0005524">
    <property type="term" value="F:ATP binding"/>
    <property type="evidence" value="ECO:0007669"/>
    <property type="project" value="UniProtKB-KW"/>
</dbReference>
<dbReference type="NCBIfam" id="TIGR01187">
    <property type="entry name" value="potA"/>
    <property type="match status" value="1"/>
</dbReference>
<gene>
    <name evidence="7" type="primary">potA</name>
    <name evidence="9" type="ORF">ACFFJ2_00520</name>
</gene>
<comment type="similarity">
    <text evidence="7">Belongs to the ABC transporter superfamily. Spermidine/putrescine importer (TC 3.A.1.11.1) family.</text>
</comment>
<proteinExistence type="inferred from homology"/>
<dbReference type="InterPro" id="IPR017871">
    <property type="entry name" value="ABC_transporter-like_CS"/>
</dbReference>
<reference evidence="9 10" key="1">
    <citation type="submission" date="2024-09" db="EMBL/GenBank/DDBJ databases">
        <authorList>
            <person name="Sun Q."/>
            <person name="Mori K."/>
        </authorList>
    </citation>
    <scope>NUCLEOTIDE SEQUENCE [LARGE SCALE GENOMIC DNA]</scope>
    <source>
        <strain evidence="9 10">CCM 8543</strain>
    </source>
</reference>